<protein>
    <submittedName>
        <fullName evidence="7">Uncharacterized protein</fullName>
    </submittedName>
</protein>
<feature type="region of interest" description="Disordered" evidence="6">
    <location>
        <begin position="52"/>
        <end position="80"/>
    </location>
</feature>
<dbReference type="GO" id="GO:0003729">
    <property type="term" value="F:mRNA binding"/>
    <property type="evidence" value="ECO:0007669"/>
    <property type="project" value="InterPro"/>
</dbReference>
<feature type="region of interest" description="Disordered" evidence="6">
    <location>
        <begin position="97"/>
        <end position="123"/>
    </location>
</feature>
<dbReference type="AlphaFoldDB" id="A0A7J0H761"/>
<accession>A0A7J0H761</accession>
<evidence type="ECO:0000256" key="6">
    <source>
        <dbReference type="SAM" id="MobiDB-lite"/>
    </source>
</evidence>
<dbReference type="PANTHER" id="PTHR31846:SF10">
    <property type="entry name" value="CHLOROPLASTIC GROUP IIA INTRON SPLICING FACILITATOR CRS1, CHLOROPLASTIC"/>
    <property type="match status" value="1"/>
</dbReference>
<evidence type="ECO:0000256" key="4">
    <source>
        <dbReference type="ARBA" id="ARBA00023187"/>
    </source>
</evidence>
<proteinExistence type="predicted"/>
<dbReference type="GO" id="GO:1990904">
    <property type="term" value="C:ribonucleoprotein complex"/>
    <property type="evidence" value="ECO:0007669"/>
    <property type="project" value="UniProtKB-KW"/>
</dbReference>
<comment type="caution">
    <text evidence="7">The sequence shown here is derived from an EMBL/GenBank/DDBJ whole genome shotgun (WGS) entry which is preliminary data.</text>
</comment>
<dbReference type="PANTHER" id="PTHR31846">
    <property type="entry name" value="CRS1 / YHBY (CRM) DOMAIN-CONTAINING PROTEIN"/>
    <property type="match status" value="1"/>
</dbReference>
<evidence type="ECO:0000313" key="7">
    <source>
        <dbReference type="EMBL" id="GFZ18932.1"/>
    </source>
</evidence>
<name>A0A7J0H761_9ERIC</name>
<dbReference type="GO" id="GO:0000375">
    <property type="term" value="P:RNA splicing, via transesterification reactions"/>
    <property type="evidence" value="ECO:0007669"/>
    <property type="project" value="InterPro"/>
</dbReference>
<organism evidence="7 8">
    <name type="scientific">Actinidia rufa</name>
    <dbReference type="NCBI Taxonomy" id="165716"/>
    <lineage>
        <taxon>Eukaryota</taxon>
        <taxon>Viridiplantae</taxon>
        <taxon>Streptophyta</taxon>
        <taxon>Embryophyta</taxon>
        <taxon>Tracheophyta</taxon>
        <taxon>Spermatophyta</taxon>
        <taxon>Magnoliopsida</taxon>
        <taxon>eudicotyledons</taxon>
        <taxon>Gunneridae</taxon>
        <taxon>Pentapetalae</taxon>
        <taxon>asterids</taxon>
        <taxon>Ericales</taxon>
        <taxon>Actinidiaceae</taxon>
        <taxon>Actinidia</taxon>
    </lineage>
</organism>
<evidence type="ECO:0000256" key="3">
    <source>
        <dbReference type="ARBA" id="ARBA00022946"/>
    </source>
</evidence>
<dbReference type="Proteomes" id="UP000585474">
    <property type="component" value="Unassembled WGS sequence"/>
</dbReference>
<dbReference type="InterPro" id="IPR045278">
    <property type="entry name" value="CRS1/CFM2/CFM3"/>
</dbReference>
<dbReference type="EMBL" id="BJWL01000027">
    <property type="protein sequence ID" value="GFZ18932.1"/>
    <property type="molecule type" value="Genomic_DNA"/>
</dbReference>
<keyword evidence="3" id="KW-0809">Transit peptide</keyword>
<keyword evidence="2" id="KW-0677">Repeat</keyword>
<evidence type="ECO:0000256" key="5">
    <source>
        <dbReference type="ARBA" id="ARBA00023274"/>
    </source>
</evidence>
<keyword evidence="1" id="KW-0507">mRNA processing</keyword>
<keyword evidence="4" id="KW-0508">mRNA splicing</keyword>
<reference evidence="7 8" key="1">
    <citation type="submission" date="2019-07" db="EMBL/GenBank/DDBJ databases">
        <title>De Novo Assembly of kiwifruit Actinidia rufa.</title>
        <authorList>
            <person name="Sugita-Konishi S."/>
            <person name="Sato K."/>
            <person name="Mori E."/>
            <person name="Abe Y."/>
            <person name="Kisaki G."/>
            <person name="Hamano K."/>
            <person name="Suezawa K."/>
            <person name="Otani M."/>
            <person name="Fukuda T."/>
            <person name="Manabe T."/>
            <person name="Gomi K."/>
            <person name="Tabuchi M."/>
            <person name="Akimitsu K."/>
            <person name="Kataoka I."/>
        </authorList>
    </citation>
    <scope>NUCLEOTIDE SEQUENCE [LARGE SCALE GENOMIC DNA]</scope>
    <source>
        <strain evidence="8">cv. Fuchu</strain>
    </source>
</reference>
<sequence>MKANLLLTPKQVLDLSKPRKKKNEKLEWSWTEKISGGRGKKAMKKIVEGVEKLKETQDSGETQKNPEEIEPDFSKVRGGNQGRCYMRSPDLKILAPASINEEGSRRDRKTRRNSRCRETQKNPGKIELVFSLGEDGDSRVRERMPWEREERVLFRRVRRERERERVVTAAELSLGGELLERLRGEAARMRKWTVVKKLG</sequence>
<evidence type="ECO:0000256" key="2">
    <source>
        <dbReference type="ARBA" id="ARBA00022737"/>
    </source>
</evidence>
<evidence type="ECO:0000313" key="8">
    <source>
        <dbReference type="Proteomes" id="UP000585474"/>
    </source>
</evidence>
<dbReference type="OrthoDB" id="10649461at2759"/>
<keyword evidence="8" id="KW-1185">Reference proteome</keyword>
<evidence type="ECO:0000256" key="1">
    <source>
        <dbReference type="ARBA" id="ARBA00022664"/>
    </source>
</evidence>
<dbReference type="GO" id="GO:0006397">
    <property type="term" value="P:mRNA processing"/>
    <property type="evidence" value="ECO:0007669"/>
    <property type="project" value="UniProtKB-KW"/>
</dbReference>
<feature type="compositionally biased region" description="Basic and acidic residues" evidence="6">
    <location>
        <begin position="64"/>
        <end position="75"/>
    </location>
</feature>
<gene>
    <name evidence="7" type="ORF">Acr_27g0006710</name>
</gene>
<keyword evidence="5" id="KW-0687">Ribonucleoprotein</keyword>